<evidence type="ECO:0000256" key="14">
    <source>
        <dbReference type="NCBIfam" id="TIGR00414"/>
    </source>
</evidence>
<dbReference type="InterPro" id="IPR010978">
    <property type="entry name" value="tRNA-bd_arm"/>
</dbReference>
<dbReference type="PROSITE" id="PS50862">
    <property type="entry name" value="AA_TRNA_LIGASE_II"/>
    <property type="match status" value="1"/>
</dbReference>
<accession>A0A1G2IGX6</accession>
<dbReference type="GO" id="GO:0004828">
    <property type="term" value="F:serine-tRNA ligase activity"/>
    <property type="evidence" value="ECO:0007669"/>
    <property type="project" value="UniProtKB-UniRule"/>
</dbReference>
<evidence type="ECO:0000256" key="11">
    <source>
        <dbReference type="ARBA" id="ARBA00039158"/>
    </source>
</evidence>
<dbReference type="EMBL" id="MHPA01000003">
    <property type="protein sequence ID" value="OGZ74036.1"/>
    <property type="molecule type" value="Genomic_DNA"/>
</dbReference>
<dbReference type="Pfam" id="PF00587">
    <property type="entry name" value="tRNA-synt_2b"/>
    <property type="match status" value="1"/>
</dbReference>
<evidence type="ECO:0000313" key="19">
    <source>
        <dbReference type="Proteomes" id="UP000176774"/>
    </source>
</evidence>
<feature type="binding site" evidence="15">
    <location>
        <position position="252"/>
    </location>
    <ligand>
        <name>L-serine</name>
        <dbReference type="ChEBI" id="CHEBI:33384"/>
    </ligand>
</feature>
<feature type="domain" description="Aminoacyl-transfer RNA synthetases class-II family profile" evidence="17">
    <location>
        <begin position="131"/>
        <end position="400"/>
    </location>
</feature>
<comment type="pathway">
    <text evidence="2">Aminoacyl-tRNA biosynthesis; selenocysteinyl-tRNA(Sec) biosynthesis; L-seryl-tRNA(Sec) from L-serine and tRNA(Sec): step 1/1.</text>
</comment>
<dbReference type="InterPro" id="IPR015866">
    <property type="entry name" value="Ser-tRNA-synth_1_N"/>
</dbReference>
<keyword evidence="10" id="KW-0030">Aminoacyl-tRNA synthetase</keyword>
<comment type="catalytic activity">
    <reaction evidence="13">
        <text>tRNA(Ser) + L-serine + ATP = L-seryl-tRNA(Ser) + AMP + diphosphate + H(+)</text>
        <dbReference type="Rhea" id="RHEA:12292"/>
        <dbReference type="Rhea" id="RHEA-COMP:9669"/>
        <dbReference type="Rhea" id="RHEA-COMP:9703"/>
        <dbReference type="ChEBI" id="CHEBI:15378"/>
        <dbReference type="ChEBI" id="CHEBI:30616"/>
        <dbReference type="ChEBI" id="CHEBI:33019"/>
        <dbReference type="ChEBI" id="CHEBI:33384"/>
        <dbReference type="ChEBI" id="CHEBI:78442"/>
        <dbReference type="ChEBI" id="CHEBI:78533"/>
        <dbReference type="ChEBI" id="CHEBI:456215"/>
        <dbReference type="EC" id="6.1.1.11"/>
    </reaction>
</comment>
<dbReference type="GO" id="GO:0005737">
    <property type="term" value="C:cytoplasm"/>
    <property type="evidence" value="ECO:0007669"/>
    <property type="project" value="UniProtKB-SubCell"/>
</dbReference>
<evidence type="ECO:0000256" key="15">
    <source>
        <dbReference type="PIRSR" id="PIRSR001529-1"/>
    </source>
</evidence>
<evidence type="ECO:0000256" key="5">
    <source>
        <dbReference type="ARBA" id="ARBA00022490"/>
    </source>
</evidence>
<dbReference type="PANTHER" id="PTHR43697">
    <property type="entry name" value="SERYL-TRNA SYNTHETASE"/>
    <property type="match status" value="1"/>
</dbReference>
<dbReference type="InterPro" id="IPR045864">
    <property type="entry name" value="aa-tRNA-synth_II/BPL/LPL"/>
</dbReference>
<keyword evidence="7" id="KW-0547">Nucleotide-binding</keyword>
<comment type="similarity">
    <text evidence="3">Belongs to the class-II aminoacyl-tRNA synthetase family. Type-1 seryl-tRNA synthetase subfamily.</text>
</comment>
<name>A0A1G2IGX6_9BACT</name>
<comment type="caution">
    <text evidence="18">The sequence shown here is derived from an EMBL/GenBank/DDBJ whole genome shotgun (WGS) entry which is preliminary data.</text>
</comment>
<evidence type="ECO:0000256" key="16">
    <source>
        <dbReference type="PIRSR" id="PIRSR001529-2"/>
    </source>
</evidence>
<dbReference type="InterPro" id="IPR002317">
    <property type="entry name" value="Ser-tRNA-ligase_type_1"/>
</dbReference>
<protein>
    <recommendedName>
        <fullName evidence="11 14">Serine--tRNA ligase</fullName>
        <ecNumber evidence="4 14">6.1.1.11</ecNumber>
    </recommendedName>
</protein>
<keyword evidence="5" id="KW-0963">Cytoplasm</keyword>
<organism evidence="18 19">
    <name type="scientific">Candidatus Staskawiczbacteria bacterium RIFCSPLOWO2_01_FULL_38_12b</name>
    <dbReference type="NCBI Taxonomy" id="1802214"/>
    <lineage>
        <taxon>Bacteria</taxon>
        <taxon>Candidatus Staskawicziibacteriota</taxon>
    </lineage>
</organism>
<dbReference type="PIRSF" id="PIRSF001529">
    <property type="entry name" value="Ser-tRNA-synth_IIa"/>
    <property type="match status" value="1"/>
</dbReference>
<dbReference type="PANTHER" id="PTHR43697:SF1">
    <property type="entry name" value="SERINE--TRNA LIGASE"/>
    <property type="match status" value="1"/>
</dbReference>
<feature type="binding site" evidence="15">
    <location>
        <position position="221"/>
    </location>
    <ligand>
        <name>L-serine</name>
        <dbReference type="ChEBI" id="CHEBI:33384"/>
    </ligand>
</feature>
<keyword evidence="6 18" id="KW-0436">Ligase</keyword>
<dbReference type="SUPFAM" id="SSF46589">
    <property type="entry name" value="tRNA-binding arm"/>
    <property type="match status" value="1"/>
</dbReference>
<evidence type="ECO:0000256" key="6">
    <source>
        <dbReference type="ARBA" id="ARBA00022598"/>
    </source>
</evidence>
<dbReference type="CDD" id="cd00770">
    <property type="entry name" value="SerRS_core"/>
    <property type="match status" value="1"/>
</dbReference>
<dbReference type="InterPro" id="IPR033729">
    <property type="entry name" value="SerRS_core"/>
</dbReference>
<evidence type="ECO:0000256" key="9">
    <source>
        <dbReference type="ARBA" id="ARBA00022917"/>
    </source>
</evidence>
<keyword evidence="8 16" id="KW-0067">ATP-binding</keyword>
<dbReference type="NCBIfam" id="TIGR00414">
    <property type="entry name" value="serS"/>
    <property type="match status" value="1"/>
</dbReference>
<evidence type="ECO:0000259" key="17">
    <source>
        <dbReference type="PROSITE" id="PS50862"/>
    </source>
</evidence>
<feature type="binding site" evidence="16">
    <location>
        <begin position="252"/>
        <end position="254"/>
    </location>
    <ligand>
        <name>ATP</name>
        <dbReference type="ChEBI" id="CHEBI:30616"/>
    </ligand>
</feature>
<evidence type="ECO:0000256" key="7">
    <source>
        <dbReference type="ARBA" id="ARBA00022741"/>
    </source>
</evidence>
<dbReference type="GO" id="GO:0006434">
    <property type="term" value="P:seryl-tRNA aminoacylation"/>
    <property type="evidence" value="ECO:0007669"/>
    <property type="project" value="UniProtKB-UniRule"/>
</dbReference>
<reference evidence="18 19" key="1">
    <citation type="journal article" date="2016" name="Nat. Commun.">
        <title>Thousands of microbial genomes shed light on interconnected biogeochemical processes in an aquifer system.</title>
        <authorList>
            <person name="Anantharaman K."/>
            <person name="Brown C.T."/>
            <person name="Hug L.A."/>
            <person name="Sharon I."/>
            <person name="Castelle C.J."/>
            <person name="Probst A.J."/>
            <person name="Thomas B.C."/>
            <person name="Singh A."/>
            <person name="Wilkins M.J."/>
            <person name="Karaoz U."/>
            <person name="Brodie E.L."/>
            <person name="Williams K.H."/>
            <person name="Hubbard S.S."/>
            <person name="Banfield J.F."/>
        </authorList>
    </citation>
    <scope>NUCLEOTIDE SEQUENCE [LARGE SCALE GENOMIC DNA]</scope>
</reference>
<evidence type="ECO:0000256" key="1">
    <source>
        <dbReference type="ARBA" id="ARBA00004496"/>
    </source>
</evidence>
<dbReference type="Gene3D" id="1.10.287.40">
    <property type="entry name" value="Serine-tRNA synthetase, tRNA binding domain"/>
    <property type="match status" value="1"/>
</dbReference>
<dbReference type="InterPro" id="IPR006195">
    <property type="entry name" value="aa-tRNA-synth_II"/>
</dbReference>
<sequence length="420" mass="48372">MLDINLIRNNKEEVKKSLLKRLKKTDFNLDEIIALDDQRKRIITGIESRRAEINKNSKTKPNPEVIEEMKRLGDHIKEFNKQLNIIEINLHEKLSELPNIVADDVVAGGKENNKVLRTFGKMPNFTFQPKDHVQLATDLNLIDYERGVKMSGSGFWVYKGDGAILEWALLNYFIDFHRKNKYTFLLPPFLLTEESAYTSGHLPKFRDDLYWTQDKLCLNATSEMMIGNYHKDEVLHQKDLPLKYFAYSACFRREAGSYRTEERGMVRGHQFNKVEMFQFTLPEKSWGAFEEMLGNAEKLTKGLGLHFQSSLLAAGDASAAMAKTVDIEVWIPSMNIYKEVSSCSNGLDYQARRGNVKYRDEKAQKNEFVHMLNASGLATSRLIPAILEQFQQKDGSVKIPKVLQKYTGFNIIKPKKSDRK</sequence>
<dbReference type="STRING" id="1802214.A2908_02145"/>
<dbReference type="Gene3D" id="3.30.930.10">
    <property type="entry name" value="Bira Bifunctional Protein, Domain 2"/>
    <property type="match status" value="1"/>
</dbReference>
<feature type="binding site" evidence="16">
    <location>
        <begin position="339"/>
        <end position="342"/>
    </location>
    <ligand>
        <name>ATP</name>
        <dbReference type="ChEBI" id="CHEBI:30616"/>
    </ligand>
</feature>
<evidence type="ECO:0000256" key="3">
    <source>
        <dbReference type="ARBA" id="ARBA00010728"/>
    </source>
</evidence>
<comment type="subcellular location">
    <subcellularLocation>
        <location evidence="1">Cytoplasm</location>
    </subcellularLocation>
</comment>
<feature type="binding site" evidence="15">
    <location>
        <position position="373"/>
    </location>
    <ligand>
        <name>L-serine</name>
        <dbReference type="ChEBI" id="CHEBI:33384"/>
    </ligand>
</feature>
<dbReference type="SUPFAM" id="SSF55681">
    <property type="entry name" value="Class II aaRS and biotin synthetases"/>
    <property type="match status" value="1"/>
</dbReference>
<dbReference type="InterPro" id="IPR002314">
    <property type="entry name" value="aa-tRNA-synt_IIb"/>
</dbReference>
<dbReference type="GO" id="GO:0005524">
    <property type="term" value="F:ATP binding"/>
    <property type="evidence" value="ECO:0007669"/>
    <property type="project" value="UniProtKB-KW"/>
</dbReference>
<feature type="binding site" evidence="15">
    <location>
        <position position="275"/>
    </location>
    <ligand>
        <name>L-serine</name>
        <dbReference type="ChEBI" id="CHEBI:33384"/>
    </ligand>
</feature>
<evidence type="ECO:0000313" key="18">
    <source>
        <dbReference type="EMBL" id="OGZ74036.1"/>
    </source>
</evidence>
<evidence type="ECO:0000256" key="13">
    <source>
        <dbReference type="ARBA" id="ARBA00048823"/>
    </source>
</evidence>
<dbReference type="EC" id="6.1.1.11" evidence="4 14"/>
<comment type="catalytic activity">
    <reaction evidence="12">
        <text>tRNA(Sec) + L-serine + ATP = L-seryl-tRNA(Sec) + AMP + diphosphate + H(+)</text>
        <dbReference type="Rhea" id="RHEA:42580"/>
        <dbReference type="Rhea" id="RHEA-COMP:9742"/>
        <dbReference type="Rhea" id="RHEA-COMP:10128"/>
        <dbReference type="ChEBI" id="CHEBI:15378"/>
        <dbReference type="ChEBI" id="CHEBI:30616"/>
        <dbReference type="ChEBI" id="CHEBI:33019"/>
        <dbReference type="ChEBI" id="CHEBI:33384"/>
        <dbReference type="ChEBI" id="CHEBI:78442"/>
        <dbReference type="ChEBI" id="CHEBI:78533"/>
        <dbReference type="ChEBI" id="CHEBI:456215"/>
        <dbReference type="EC" id="6.1.1.11"/>
    </reaction>
</comment>
<gene>
    <name evidence="18" type="ORF">A2908_02145</name>
</gene>
<dbReference type="Proteomes" id="UP000176774">
    <property type="component" value="Unassembled WGS sequence"/>
</dbReference>
<dbReference type="AlphaFoldDB" id="A0A1G2IGX6"/>
<proteinExistence type="inferred from homology"/>
<evidence type="ECO:0000256" key="2">
    <source>
        <dbReference type="ARBA" id="ARBA00005045"/>
    </source>
</evidence>
<evidence type="ECO:0000256" key="10">
    <source>
        <dbReference type="ARBA" id="ARBA00023146"/>
    </source>
</evidence>
<evidence type="ECO:0000256" key="8">
    <source>
        <dbReference type="ARBA" id="ARBA00022840"/>
    </source>
</evidence>
<evidence type="ECO:0000256" key="4">
    <source>
        <dbReference type="ARBA" id="ARBA00012840"/>
    </source>
</evidence>
<evidence type="ECO:0000256" key="12">
    <source>
        <dbReference type="ARBA" id="ARBA00047929"/>
    </source>
</evidence>
<dbReference type="InterPro" id="IPR042103">
    <property type="entry name" value="SerRS_1_N_sf"/>
</dbReference>
<keyword evidence="9" id="KW-0648">Protein biosynthesis</keyword>
<dbReference type="PRINTS" id="PR00981">
    <property type="entry name" value="TRNASYNTHSER"/>
</dbReference>
<dbReference type="Pfam" id="PF02403">
    <property type="entry name" value="Seryl_tRNA_N"/>
    <property type="match status" value="1"/>
</dbReference>